<organism evidence="1 2">
    <name type="scientific">Heliobacterium modesticaldum (strain ATCC 51547 / Ice1)</name>
    <dbReference type="NCBI Taxonomy" id="498761"/>
    <lineage>
        <taxon>Bacteria</taxon>
        <taxon>Bacillati</taxon>
        <taxon>Bacillota</taxon>
        <taxon>Clostridia</taxon>
        <taxon>Eubacteriales</taxon>
        <taxon>Heliobacteriaceae</taxon>
        <taxon>Heliomicrobium</taxon>
    </lineage>
</organism>
<evidence type="ECO:0000313" key="2">
    <source>
        <dbReference type="Proteomes" id="UP000008550"/>
    </source>
</evidence>
<keyword evidence="2" id="KW-1185">Reference proteome</keyword>
<name>B0TDX0_HELMI</name>
<protein>
    <submittedName>
        <fullName evidence="1">Uncharacterized protein</fullName>
    </submittedName>
</protein>
<sequence length="47" mass="4963">MLPTETGADNLSLGFKAMTGIGEPANMRLWFLAHIRSDTAGDATIGL</sequence>
<dbReference type="HOGENOM" id="CLU_3168826_0_0_9"/>
<dbReference type="STRING" id="498761.HM1_0214"/>
<gene>
    <name evidence="1" type="ORF">HM1_0214</name>
</gene>
<dbReference type="KEGG" id="hmo:HM1_0214"/>
<evidence type="ECO:0000313" key="1">
    <source>
        <dbReference type="EMBL" id="ABZ82833.1"/>
    </source>
</evidence>
<proteinExistence type="predicted"/>
<accession>B0TDX0</accession>
<dbReference type="AlphaFoldDB" id="B0TDX0"/>
<dbReference type="Proteomes" id="UP000008550">
    <property type="component" value="Chromosome"/>
</dbReference>
<reference evidence="1 2" key="1">
    <citation type="journal article" date="2008" name="J. Bacteriol.">
        <title>The genome of Heliobacterium modesticaldum, a phototrophic representative of the Firmicutes containing the simplest photosynthetic apparatus.</title>
        <authorList>
            <person name="Sattley W.M."/>
            <person name="Madigan M.T."/>
            <person name="Swingley W.D."/>
            <person name="Cheung P.C."/>
            <person name="Clocksin K.M."/>
            <person name="Conrad A.L."/>
            <person name="Dejesa L.C."/>
            <person name="Honchak B.M."/>
            <person name="Jung D.O."/>
            <person name="Karbach L.E."/>
            <person name="Kurdoglu A."/>
            <person name="Lahiri S."/>
            <person name="Mastrian S.D."/>
            <person name="Page L.E."/>
            <person name="Taylor H.L."/>
            <person name="Wang Z.T."/>
            <person name="Raymond J."/>
            <person name="Chen M."/>
            <person name="Blankenship R.E."/>
            <person name="Touchman J.W."/>
        </authorList>
    </citation>
    <scope>NUCLEOTIDE SEQUENCE [LARGE SCALE GENOMIC DNA]</scope>
    <source>
        <strain evidence="2">ATCC 51547 / Ice1</strain>
    </source>
</reference>
<dbReference type="EMBL" id="CP000930">
    <property type="protein sequence ID" value="ABZ82833.1"/>
    <property type="molecule type" value="Genomic_DNA"/>
</dbReference>